<dbReference type="AlphaFoldDB" id="A0A6J6XCS8"/>
<dbReference type="EMBL" id="CAFAAG010000043">
    <property type="protein sequence ID" value="CAB4791827.1"/>
    <property type="molecule type" value="Genomic_DNA"/>
</dbReference>
<reference evidence="1" key="1">
    <citation type="submission" date="2020-05" db="EMBL/GenBank/DDBJ databases">
        <authorList>
            <person name="Chiriac C."/>
            <person name="Salcher M."/>
            <person name="Ghai R."/>
            <person name="Kavagutti S V."/>
        </authorList>
    </citation>
    <scope>NUCLEOTIDE SEQUENCE</scope>
</reference>
<gene>
    <name evidence="1" type="ORF">UFOPK2975_00701</name>
</gene>
<sequence>MIFGRVSQHLRPGSVLLGALILIGLLGCASPERTATNFCRQLALEMPGIAEQPATPELIKSTVEHYKNLQKVAPLQVEADWDALTLLMEKASQIKASDPASVQEVVDLSYASEKSAAAASTWVLATCGVDISTGLPVVQAPAPEVATTDAPAIDVATTQVATTLP</sequence>
<organism evidence="1">
    <name type="scientific">freshwater metagenome</name>
    <dbReference type="NCBI Taxonomy" id="449393"/>
    <lineage>
        <taxon>unclassified sequences</taxon>
        <taxon>metagenomes</taxon>
        <taxon>ecological metagenomes</taxon>
    </lineage>
</organism>
<proteinExistence type="predicted"/>
<accession>A0A6J6XCS8</accession>
<protein>
    <submittedName>
        <fullName evidence="1">Unannotated protein</fullName>
    </submittedName>
</protein>
<name>A0A6J6XCS8_9ZZZZ</name>
<dbReference type="PROSITE" id="PS51257">
    <property type="entry name" value="PROKAR_LIPOPROTEIN"/>
    <property type="match status" value="1"/>
</dbReference>
<evidence type="ECO:0000313" key="1">
    <source>
        <dbReference type="EMBL" id="CAB4791827.1"/>
    </source>
</evidence>